<dbReference type="PANTHER" id="PTHR15288">
    <property type="entry name" value="DENN DOMAIN-CONTAINING PROTEIN 2"/>
    <property type="match status" value="1"/>
</dbReference>
<dbReference type="Pfam" id="PF03456">
    <property type="entry name" value="uDENN"/>
    <property type="match status" value="1"/>
</dbReference>
<dbReference type="InterPro" id="IPR051942">
    <property type="entry name" value="DENN_domain_containing_2"/>
</dbReference>
<dbReference type="Gene3D" id="3.30.450.200">
    <property type="match status" value="1"/>
</dbReference>
<evidence type="ECO:0000313" key="4">
    <source>
        <dbReference type="Proteomes" id="UP001353858"/>
    </source>
</evidence>
<dbReference type="Gene3D" id="3.40.50.11500">
    <property type="match status" value="1"/>
</dbReference>
<feature type="region of interest" description="Disordered" evidence="1">
    <location>
        <begin position="49"/>
        <end position="88"/>
    </location>
</feature>
<dbReference type="PANTHER" id="PTHR15288:SF0">
    <property type="entry name" value="UDENN DOMAIN-CONTAINING PROTEIN"/>
    <property type="match status" value="1"/>
</dbReference>
<evidence type="ECO:0000313" key="3">
    <source>
        <dbReference type="EMBL" id="KAK4875426.1"/>
    </source>
</evidence>
<keyword evidence="4" id="KW-1185">Reference proteome</keyword>
<dbReference type="InterPro" id="IPR043153">
    <property type="entry name" value="DENN_C"/>
</dbReference>
<dbReference type="InterPro" id="IPR037516">
    <property type="entry name" value="Tripartite_DENN"/>
</dbReference>
<feature type="compositionally biased region" description="Polar residues" evidence="1">
    <location>
        <begin position="1"/>
        <end position="10"/>
    </location>
</feature>
<feature type="region of interest" description="Disordered" evidence="1">
    <location>
        <begin position="226"/>
        <end position="255"/>
    </location>
</feature>
<sequence>MYKPPENSNRVKAIKSKFENNASNTQSTTKPLLRKSKTLQDFSVKSSVHQEKLQINSNQKNKVDNKNTPQPLSRQLSDPTKRNIKRTPAFRLDRTTDTSAGFMQNKTRYLEKIAKNNHTQDDIKEGATTDNNFSNIRNKFNISASVPVTNHNGKNTSNVKFLYSEPVPKSLRSKPTTPVTVEEDITDIHNATTLKISESRIVKKDLLVNKENADVNLNDTLKKALKKPLPIGPAPKKPPRTFLHSTNNNITQTNVTPDFTKKLNLELQKNIPSVTKKTKGDAKYMLDKLENALKSKGVLRKNPKTDLSEDESDTEKSKFNFRDLPSIPASQNASTLYSSPEISPKFNLNCLPSISCSNSNYAAVKEPNSTFFVTCKKEEPVYAEPFEYQLDVEQRSCHGNNGAIENVGESSNVKAAVRRSVHYASSPVPDVKIDEGNNHVSDIKVQDQMFYDSLPSSTTTSDMDSIVSTPSEENKNLSLSVKDLIKAIETSSCSNRTKNTHKFKSNPIDVKNNENRQLHALALSYDRVKKLEDQLKNTLEKTFSTLSEGNISKLSEEEDEKHTSKFQMYVKKIRGKTCWLRPKKDHLFHCCLLVALNRSTPYVKSKYPLDVQEPYRIADLCFPEVENGPMDTSVEAQCYSLIITNEHGERTFGYCRRVLPEASTTCLPLAYCILSRHKAPGFYRRVLEELERHHGYPDKFIDAFIKELYCCKFPKPGDTMVLDCSKIVNSAGCDKLNSRLAPSDFNNSDNSTNITEPSINICDTNDTIDSNSHHNADEEKELDLNSYVIVCNRGEYGTLMRNTINPNTVNSARGTSAIINVAREINPSELKRSTSTPNLLADIESLPSELVLMRPHDSRHEENDLMLLGETLKLTVLEKIFASLLLERKVVLVSSVLSKLSSCIEALQLILYPFSWQHTIIPVLPRSLWEIVDTPTPLLCGVLSAEVVKDYVIENGIVVDLDEDTVLLEMGDEHKILPSCLLQTLKDGVELATSIAANNSGAHNIFFSDAFLRIFIYACGHYKNYINDGKFNKTEFVQYGRPKRRRIREFLKWFTETTMFHNFIDLAASKSNSLDLFDQRILIYNSNSALDILNKMKSKHTYRGLLSPHLIRFQ</sequence>
<dbReference type="Proteomes" id="UP001353858">
    <property type="component" value="Unassembled WGS sequence"/>
</dbReference>
<dbReference type="InterPro" id="IPR001194">
    <property type="entry name" value="cDENN_dom"/>
</dbReference>
<feature type="compositionally biased region" description="Polar residues" evidence="1">
    <location>
        <begin position="49"/>
        <end position="78"/>
    </location>
</feature>
<reference evidence="4" key="1">
    <citation type="submission" date="2023-01" db="EMBL/GenBank/DDBJ databases">
        <title>Key to firefly adult light organ development and bioluminescence: homeobox transcription factors regulate luciferase expression and transportation to peroxisome.</title>
        <authorList>
            <person name="Fu X."/>
        </authorList>
    </citation>
    <scope>NUCLEOTIDE SEQUENCE [LARGE SCALE GENOMIC DNA]</scope>
</reference>
<dbReference type="InterPro" id="IPR005112">
    <property type="entry name" value="dDENN_dom"/>
</dbReference>
<feature type="region of interest" description="Disordered" evidence="1">
    <location>
        <begin position="300"/>
        <end position="338"/>
    </location>
</feature>
<evidence type="ECO:0000256" key="1">
    <source>
        <dbReference type="SAM" id="MobiDB-lite"/>
    </source>
</evidence>
<gene>
    <name evidence="3" type="ORF">RN001_011848</name>
</gene>
<dbReference type="PROSITE" id="PS50211">
    <property type="entry name" value="DENN"/>
    <property type="match status" value="1"/>
</dbReference>
<feature type="region of interest" description="Disordered" evidence="1">
    <location>
        <begin position="1"/>
        <end position="36"/>
    </location>
</feature>
<dbReference type="AlphaFoldDB" id="A0AAN7P505"/>
<feature type="compositionally biased region" description="Polar residues" evidence="1">
    <location>
        <begin position="19"/>
        <end position="30"/>
    </location>
</feature>
<comment type="caution">
    <text evidence="3">The sequence shown here is derived from an EMBL/GenBank/DDBJ whole genome shotgun (WGS) entry which is preliminary data.</text>
</comment>
<dbReference type="InterPro" id="IPR005113">
    <property type="entry name" value="uDENN_dom"/>
</dbReference>
<name>A0AAN7P505_9COLE</name>
<dbReference type="SMART" id="SM00799">
    <property type="entry name" value="DENN"/>
    <property type="match status" value="1"/>
</dbReference>
<proteinExistence type="predicted"/>
<dbReference type="SMART" id="SM00800">
    <property type="entry name" value="uDENN"/>
    <property type="match status" value="1"/>
</dbReference>
<dbReference type="FunFam" id="3.40.50.11500:FF:000004">
    <property type="entry name" value="DENN domain-containing protein 2C isoform X1"/>
    <property type="match status" value="1"/>
</dbReference>
<feature type="compositionally biased region" description="Polar residues" evidence="1">
    <location>
        <begin position="243"/>
        <end position="255"/>
    </location>
</feature>
<accession>A0AAN7P505</accession>
<protein>
    <recommendedName>
        <fullName evidence="2">UDENN domain-containing protein</fullName>
    </recommendedName>
</protein>
<dbReference type="EMBL" id="JARPUR010000005">
    <property type="protein sequence ID" value="KAK4875426.1"/>
    <property type="molecule type" value="Genomic_DNA"/>
</dbReference>
<feature type="domain" description="UDENN" evidence="2">
    <location>
        <begin position="585"/>
        <end position="1079"/>
    </location>
</feature>
<evidence type="ECO:0000259" key="2">
    <source>
        <dbReference type="PROSITE" id="PS50211"/>
    </source>
</evidence>
<dbReference type="Pfam" id="PF02141">
    <property type="entry name" value="DENN"/>
    <property type="match status" value="2"/>
</dbReference>
<organism evidence="3 4">
    <name type="scientific">Aquatica leii</name>
    <dbReference type="NCBI Taxonomy" id="1421715"/>
    <lineage>
        <taxon>Eukaryota</taxon>
        <taxon>Metazoa</taxon>
        <taxon>Ecdysozoa</taxon>
        <taxon>Arthropoda</taxon>
        <taxon>Hexapoda</taxon>
        <taxon>Insecta</taxon>
        <taxon>Pterygota</taxon>
        <taxon>Neoptera</taxon>
        <taxon>Endopterygota</taxon>
        <taxon>Coleoptera</taxon>
        <taxon>Polyphaga</taxon>
        <taxon>Elateriformia</taxon>
        <taxon>Elateroidea</taxon>
        <taxon>Lampyridae</taxon>
        <taxon>Luciolinae</taxon>
        <taxon>Aquatica</taxon>
    </lineage>
</organism>
<dbReference type="Pfam" id="PF03455">
    <property type="entry name" value="dDENN"/>
    <property type="match status" value="1"/>
</dbReference>
<feature type="compositionally biased region" description="Polar residues" evidence="1">
    <location>
        <begin position="328"/>
        <end position="338"/>
    </location>
</feature>